<name>A0AAD7ZBF8_DIPPU</name>
<dbReference type="EMBL" id="JASPKZ010009358">
    <property type="protein sequence ID" value="KAJ9577431.1"/>
    <property type="molecule type" value="Genomic_DNA"/>
</dbReference>
<evidence type="ECO:0000313" key="2">
    <source>
        <dbReference type="EMBL" id="KAJ9577431.1"/>
    </source>
</evidence>
<gene>
    <name evidence="2" type="ORF">L9F63_006002</name>
</gene>
<dbReference type="Proteomes" id="UP001233999">
    <property type="component" value="Unassembled WGS sequence"/>
</dbReference>
<accession>A0AAD7ZBF8</accession>
<dbReference type="AlphaFoldDB" id="A0AAD7ZBF8"/>
<keyword evidence="1" id="KW-0732">Signal</keyword>
<sequence length="104" mass="11472">MAKFKLLLCIVFINVVLLSGTDAMWDWMFGGFPPFSPPATPFGNFRRNICRFVECGNDRVCQQRSCQSQNDNQGPNGRFPAPICAFCVVNSTTTTTTNAAPNTT</sequence>
<organism evidence="2 3">
    <name type="scientific">Diploptera punctata</name>
    <name type="common">Pacific beetle cockroach</name>
    <dbReference type="NCBI Taxonomy" id="6984"/>
    <lineage>
        <taxon>Eukaryota</taxon>
        <taxon>Metazoa</taxon>
        <taxon>Ecdysozoa</taxon>
        <taxon>Arthropoda</taxon>
        <taxon>Hexapoda</taxon>
        <taxon>Insecta</taxon>
        <taxon>Pterygota</taxon>
        <taxon>Neoptera</taxon>
        <taxon>Polyneoptera</taxon>
        <taxon>Dictyoptera</taxon>
        <taxon>Blattodea</taxon>
        <taxon>Blaberoidea</taxon>
        <taxon>Blaberidae</taxon>
        <taxon>Diplopterinae</taxon>
        <taxon>Diploptera</taxon>
    </lineage>
</organism>
<comment type="caution">
    <text evidence="2">The sequence shown here is derived from an EMBL/GenBank/DDBJ whole genome shotgun (WGS) entry which is preliminary data.</text>
</comment>
<reference evidence="2" key="2">
    <citation type="submission" date="2023-05" db="EMBL/GenBank/DDBJ databases">
        <authorList>
            <person name="Fouks B."/>
        </authorList>
    </citation>
    <scope>NUCLEOTIDE SEQUENCE</scope>
    <source>
        <strain evidence="2">Stay&amp;Tobe</strain>
        <tissue evidence="2">Testes</tissue>
    </source>
</reference>
<feature type="signal peptide" evidence="1">
    <location>
        <begin position="1"/>
        <end position="23"/>
    </location>
</feature>
<evidence type="ECO:0000256" key="1">
    <source>
        <dbReference type="SAM" id="SignalP"/>
    </source>
</evidence>
<reference evidence="2" key="1">
    <citation type="journal article" date="2023" name="IScience">
        <title>Live-bearing cockroach genome reveals convergent evolutionary mechanisms linked to viviparity in insects and beyond.</title>
        <authorList>
            <person name="Fouks B."/>
            <person name="Harrison M.C."/>
            <person name="Mikhailova A.A."/>
            <person name="Marchal E."/>
            <person name="English S."/>
            <person name="Carruthers M."/>
            <person name="Jennings E.C."/>
            <person name="Chiamaka E.L."/>
            <person name="Frigard R.A."/>
            <person name="Pippel M."/>
            <person name="Attardo G.M."/>
            <person name="Benoit J.B."/>
            <person name="Bornberg-Bauer E."/>
            <person name="Tobe S.S."/>
        </authorList>
    </citation>
    <scope>NUCLEOTIDE SEQUENCE</scope>
    <source>
        <strain evidence="2">Stay&amp;Tobe</strain>
    </source>
</reference>
<protein>
    <submittedName>
        <fullName evidence="2">Uncharacterized protein</fullName>
    </submittedName>
</protein>
<feature type="chain" id="PRO_5042020989" evidence="1">
    <location>
        <begin position="24"/>
        <end position="104"/>
    </location>
</feature>
<evidence type="ECO:0000313" key="3">
    <source>
        <dbReference type="Proteomes" id="UP001233999"/>
    </source>
</evidence>
<keyword evidence="3" id="KW-1185">Reference proteome</keyword>
<proteinExistence type="predicted"/>